<dbReference type="InterPro" id="IPR049809">
    <property type="entry name" value="YehF/YfeS-like_WGR"/>
</dbReference>
<sequence>MQKTLSEHLLFRIDTTCNMARFYCLSIEPSLFGDAALVRQWGRIGTRGRAMVDLYRSEAEARQAFERLLAAKQKRGYRLDAGRHHAA</sequence>
<dbReference type="Proteomes" id="UP001342418">
    <property type="component" value="Plasmid p1536_1"/>
</dbReference>
<name>A0ABY5MVM2_9HYPH</name>
<keyword evidence="3" id="KW-1185">Reference proteome</keyword>
<dbReference type="SUPFAM" id="SSF142921">
    <property type="entry name" value="WGR domain-like"/>
    <property type="match status" value="1"/>
</dbReference>
<reference evidence="2 3" key="1">
    <citation type="submission" date="2018-07" db="EMBL/GenBank/DDBJ databases">
        <title>Genome sequence of Nitratireductor thuwali#1536.</title>
        <authorList>
            <person name="Michoud G."/>
            <person name="Merlino G."/>
            <person name="Sefrji F.O."/>
            <person name="Daffonchio D."/>
        </authorList>
    </citation>
    <scope>NUCLEOTIDE SEQUENCE [LARGE SCALE GENOMIC DNA]</scope>
    <source>
        <strain evidence="2 3">Nit1536</strain>
        <plasmid evidence="2 3">p1536_1</plasmid>
    </source>
</reference>
<geneLocation type="plasmid" evidence="2 3">
    <name>p1536_1</name>
</geneLocation>
<evidence type="ECO:0000259" key="1">
    <source>
        <dbReference type="PROSITE" id="PS51977"/>
    </source>
</evidence>
<dbReference type="InterPro" id="IPR008893">
    <property type="entry name" value="WGR_domain"/>
</dbReference>
<protein>
    <recommendedName>
        <fullName evidence="1">WGR domain-containing protein</fullName>
    </recommendedName>
</protein>
<evidence type="ECO:0000313" key="3">
    <source>
        <dbReference type="Proteomes" id="UP001342418"/>
    </source>
</evidence>
<keyword evidence="2" id="KW-0614">Plasmid</keyword>
<dbReference type="Pfam" id="PF05406">
    <property type="entry name" value="WGR"/>
    <property type="match status" value="1"/>
</dbReference>
<dbReference type="PROSITE" id="PS51977">
    <property type="entry name" value="WGR"/>
    <property type="match status" value="1"/>
</dbReference>
<proteinExistence type="predicted"/>
<dbReference type="SMART" id="SM00773">
    <property type="entry name" value="WGR"/>
    <property type="match status" value="1"/>
</dbReference>
<dbReference type="RefSeq" id="WP_338532051.1">
    <property type="nucleotide sequence ID" value="NZ_CP030942.1"/>
</dbReference>
<dbReference type="CDD" id="cd07996">
    <property type="entry name" value="WGR_MMR_like"/>
    <property type="match status" value="1"/>
</dbReference>
<dbReference type="EMBL" id="CP030942">
    <property type="protein sequence ID" value="UUP19856.1"/>
    <property type="molecule type" value="Genomic_DNA"/>
</dbReference>
<dbReference type="InterPro" id="IPR036930">
    <property type="entry name" value="WGR_dom_sf"/>
</dbReference>
<gene>
    <name evidence="2" type="ORF">NTH_04371</name>
</gene>
<feature type="domain" description="WGR" evidence="1">
    <location>
        <begin position="1"/>
        <end position="87"/>
    </location>
</feature>
<evidence type="ECO:0000313" key="2">
    <source>
        <dbReference type="EMBL" id="UUP19856.1"/>
    </source>
</evidence>
<organism evidence="2 3">
    <name type="scientific">Nitratireductor thuwali</name>
    <dbReference type="NCBI Taxonomy" id="2267699"/>
    <lineage>
        <taxon>Bacteria</taxon>
        <taxon>Pseudomonadati</taxon>
        <taxon>Pseudomonadota</taxon>
        <taxon>Alphaproteobacteria</taxon>
        <taxon>Hyphomicrobiales</taxon>
        <taxon>Phyllobacteriaceae</taxon>
        <taxon>Nitratireductor</taxon>
    </lineage>
</organism>
<accession>A0ABY5MVM2</accession>
<dbReference type="Gene3D" id="2.20.140.10">
    <property type="entry name" value="WGR domain"/>
    <property type="match status" value="1"/>
</dbReference>